<sequence>MNFLKKTLSTRIGKVVAVATGGSLLYGAHILDEQQIINLLVSLIGG</sequence>
<name>A0A0H5PW11_9ZZZZ</name>
<protein>
    <submittedName>
        <fullName evidence="1">Uncharacterized protein</fullName>
    </submittedName>
</protein>
<reference evidence="1" key="2">
    <citation type="submission" date="2015-07" db="EMBL/GenBank/DDBJ databases">
        <title>Plasmids, circular viruses and viroids from rat gut.</title>
        <authorList>
            <person name="Jorgensen T.J."/>
            <person name="Hansen M.A."/>
            <person name="Xu Z."/>
            <person name="Tabak M.A."/>
            <person name="Sorensen S.J."/>
            <person name="Hansen L.H."/>
        </authorList>
    </citation>
    <scope>NUCLEOTIDE SEQUENCE</scope>
    <source>
        <strain evidence="1">RGRH0064</strain>
    </source>
</reference>
<proteinExistence type="predicted"/>
<accession>A0A0H5PW11</accession>
<organism evidence="1">
    <name type="scientific">uncultured prokaryote</name>
    <dbReference type="NCBI Taxonomy" id="198431"/>
    <lineage>
        <taxon>unclassified sequences</taxon>
        <taxon>environmental samples</taxon>
    </lineage>
</organism>
<dbReference type="AlphaFoldDB" id="A0A0H5PW11"/>
<evidence type="ECO:0000313" key="1">
    <source>
        <dbReference type="EMBL" id="CRY93773.1"/>
    </source>
</evidence>
<reference evidence="1" key="1">
    <citation type="submission" date="2015-06" db="EMBL/GenBank/DDBJ databases">
        <authorList>
            <person name="Joergensen T."/>
        </authorList>
    </citation>
    <scope>NUCLEOTIDE SEQUENCE</scope>
    <source>
        <strain evidence="1">RGRH0064</strain>
    </source>
</reference>
<dbReference type="EMBL" id="LN852755">
    <property type="protein sequence ID" value="CRY93773.1"/>
    <property type="molecule type" value="Genomic_DNA"/>
</dbReference>